<organism evidence="2 3">
    <name type="scientific">Candidatus Nitrosotenuis cloacae</name>
    <dbReference type="NCBI Taxonomy" id="1603555"/>
    <lineage>
        <taxon>Archaea</taxon>
        <taxon>Nitrososphaerota</taxon>
        <taxon>Candidatus Nitrosotenuis</taxon>
    </lineage>
</organism>
<dbReference type="EMBL" id="CP011097">
    <property type="protein sequence ID" value="AJZ75070.1"/>
    <property type="molecule type" value="Genomic_DNA"/>
</dbReference>
<name>A0A3G1B0A5_9ARCH</name>
<dbReference type="RefSeq" id="WP_048187417.1">
    <property type="nucleotide sequence ID" value="NZ_CP011097.1"/>
</dbReference>
<keyword evidence="3" id="KW-1185">Reference proteome</keyword>
<dbReference type="GeneID" id="24874790"/>
<feature type="region of interest" description="Disordered" evidence="1">
    <location>
        <begin position="144"/>
        <end position="170"/>
    </location>
</feature>
<evidence type="ECO:0000313" key="2">
    <source>
        <dbReference type="EMBL" id="AJZ75070.1"/>
    </source>
</evidence>
<dbReference type="KEGG" id="tah:SU86_000170"/>
<reference evidence="2 3" key="1">
    <citation type="journal article" date="2016" name="Sci. Rep.">
        <title>A novel ammonia-oxidizing archaeon from wastewater treatment plant: Its enrichment, physiological and genomic characteristics.</title>
        <authorList>
            <person name="Li Y."/>
            <person name="Ding K."/>
            <person name="Wen X."/>
            <person name="Zhang B."/>
            <person name="Shen B."/>
            <person name="Yang Y."/>
        </authorList>
    </citation>
    <scope>NUCLEOTIDE SEQUENCE [LARGE SCALE GENOMIC DNA]</scope>
    <source>
        <strain evidence="2 3">SAT1</strain>
    </source>
</reference>
<accession>A0A3G1B0A5</accession>
<sequence length="170" mass="19437">MKFATAIVLSVVMATGLLFAINIQSADAVKSSGTKNQQYGKSAEIRVCGTHFCKSDPSMNLQVDSEKNKPTQDDLNAVFQRMDKIKKQHQDKISEKWRLMTNTEKVQFIHMMNQMLSDMESMNMDDHMSKMMSGYDGMKHDYAKHGSKKMKHGSDMDMMPEHEMKSEKSE</sequence>
<proteinExistence type="predicted"/>
<feature type="compositionally biased region" description="Basic and acidic residues" evidence="1">
    <location>
        <begin position="152"/>
        <end position="170"/>
    </location>
</feature>
<evidence type="ECO:0000256" key="1">
    <source>
        <dbReference type="SAM" id="MobiDB-lite"/>
    </source>
</evidence>
<dbReference type="OrthoDB" id="379737at2157"/>
<evidence type="ECO:0000313" key="3">
    <source>
        <dbReference type="Proteomes" id="UP000266745"/>
    </source>
</evidence>
<gene>
    <name evidence="2" type="ORF">SU86_000170</name>
</gene>
<protein>
    <submittedName>
        <fullName evidence="2">Uncharacterized protein</fullName>
    </submittedName>
</protein>
<dbReference type="STRING" id="1603555.SU86_000170"/>
<dbReference type="AlphaFoldDB" id="A0A3G1B0A5"/>
<dbReference type="Proteomes" id="UP000266745">
    <property type="component" value="Chromosome"/>
</dbReference>